<dbReference type="PROSITE" id="PS50157">
    <property type="entry name" value="ZINC_FINGER_C2H2_2"/>
    <property type="match status" value="1"/>
</dbReference>
<dbReference type="SUPFAM" id="SSF57667">
    <property type="entry name" value="beta-beta-alpha zinc fingers"/>
    <property type="match status" value="1"/>
</dbReference>
<evidence type="ECO:0000256" key="1">
    <source>
        <dbReference type="PROSITE-ProRule" id="PRU00042"/>
    </source>
</evidence>
<gene>
    <name evidence="3" type="ORF">FPE_LOCUS9003</name>
</gene>
<dbReference type="CDD" id="cd18725">
    <property type="entry name" value="PIN_LabA-like"/>
    <property type="match status" value="1"/>
</dbReference>
<reference evidence="3" key="1">
    <citation type="submission" date="2023-05" db="EMBL/GenBank/DDBJ databases">
        <authorList>
            <person name="Huff M."/>
        </authorList>
    </citation>
    <scope>NUCLEOTIDE SEQUENCE</scope>
</reference>
<keyword evidence="1" id="KW-0862">Zinc</keyword>
<dbReference type="PANTHER" id="PTHR35744:SF4">
    <property type="entry name" value="OS04G0464600 PROTEIN"/>
    <property type="match status" value="1"/>
</dbReference>
<dbReference type="Gene3D" id="3.40.50.1010">
    <property type="entry name" value="5'-nuclease"/>
    <property type="match status" value="1"/>
</dbReference>
<keyword evidence="1" id="KW-0479">Metal-binding</keyword>
<keyword evidence="1" id="KW-0863">Zinc-finger</keyword>
<dbReference type="Pfam" id="PF24747">
    <property type="entry name" value="Zn-ribbon_GIR1"/>
    <property type="match status" value="1"/>
</dbReference>
<feature type="domain" description="C2H2-type" evidence="2">
    <location>
        <begin position="135"/>
        <end position="163"/>
    </location>
</feature>
<evidence type="ECO:0000313" key="4">
    <source>
        <dbReference type="Proteomes" id="UP000834106"/>
    </source>
</evidence>
<keyword evidence="4" id="KW-1185">Reference proteome</keyword>
<dbReference type="PANTHER" id="PTHR35744">
    <property type="entry name" value="C2H2-TYPE DOMAIN-CONTAINING PROTEIN"/>
    <property type="match status" value="1"/>
</dbReference>
<organism evidence="3 4">
    <name type="scientific">Fraxinus pennsylvanica</name>
    <dbReference type="NCBI Taxonomy" id="56036"/>
    <lineage>
        <taxon>Eukaryota</taxon>
        <taxon>Viridiplantae</taxon>
        <taxon>Streptophyta</taxon>
        <taxon>Embryophyta</taxon>
        <taxon>Tracheophyta</taxon>
        <taxon>Spermatophyta</taxon>
        <taxon>Magnoliopsida</taxon>
        <taxon>eudicotyledons</taxon>
        <taxon>Gunneridae</taxon>
        <taxon>Pentapetalae</taxon>
        <taxon>asterids</taxon>
        <taxon>lamiids</taxon>
        <taxon>Lamiales</taxon>
        <taxon>Oleaceae</taxon>
        <taxon>Oleeae</taxon>
        <taxon>Fraxinus</taxon>
    </lineage>
</organism>
<evidence type="ECO:0000259" key="2">
    <source>
        <dbReference type="PROSITE" id="PS50157"/>
    </source>
</evidence>
<dbReference type="InterPro" id="IPR036236">
    <property type="entry name" value="Znf_C2H2_sf"/>
</dbReference>
<dbReference type="InterPro" id="IPR013087">
    <property type="entry name" value="Znf_C2H2_type"/>
</dbReference>
<protein>
    <recommendedName>
        <fullName evidence="2">C2H2-type domain-containing protein</fullName>
    </recommendedName>
</protein>
<dbReference type="InterPro" id="IPR021139">
    <property type="entry name" value="NYN"/>
</dbReference>
<sequence>MLNTVKSHTAFNKIQFIKKIQTTFAVCGFHHFSSASDWNRESSVSPSSLVKRVPRNNVGIFWDLDNKPPKSFSPYDAATRLKKATEEFGSVQYMIALCQSSCFSIFPPSVRAQRGERKALNELENMGGVKPDEPYICRVCGRRFYNNENFINHFKQIHEREQMKRLNQIESARGKRRVNLVAKNAMKMEKYRNAARDILTPKVGLGLMGELKRAGFWVGKVSDKPRAADSALRNHMVDVMDKRMVECIVLVSDDSDFVEILKEARFRCLKTVIVGDNNDRALKRTADAAFSWQEIMIGKAKKEAVSVLGQWKDRDILKRLEWSFDSETERDLFCSEVLNDDSDFEFFLSGGSNGSVSKKNNVEHIKHSFKKMNYNAESPKLELKLNLSPPRASVQVQSPNTSVSSIEISPRSVCMSLEGSPDDTLHYLSSPEATSMMLVGCPRCLMYVMLFKEDPKCPKCKSTVLLDFLQEDKIKKFKK</sequence>
<accession>A0AAD1Z2B0</accession>
<dbReference type="AlphaFoldDB" id="A0AAD1Z2B0"/>
<dbReference type="SMART" id="SM00355">
    <property type="entry name" value="ZnF_C2H2"/>
    <property type="match status" value="1"/>
</dbReference>
<dbReference type="GO" id="GO:0004540">
    <property type="term" value="F:RNA nuclease activity"/>
    <property type="evidence" value="ECO:0007669"/>
    <property type="project" value="InterPro"/>
</dbReference>
<evidence type="ECO:0000313" key="3">
    <source>
        <dbReference type="EMBL" id="CAI9761573.1"/>
    </source>
</evidence>
<proteinExistence type="predicted"/>
<dbReference type="InterPro" id="IPR056440">
    <property type="entry name" value="Zn-ribbon_GIR1"/>
</dbReference>
<dbReference type="GO" id="GO:0008270">
    <property type="term" value="F:zinc ion binding"/>
    <property type="evidence" value="ECO:0007669"/>
    <property type="project" value="UniProtKB-KW"/>
</dbReference>
<dbReference type="Proteomes" id="UP000834106">
    <property type="component" value="Chromosome 5"/>
</dbReference>
<name>A0AAD1Z2B0_9LAMI</name>
<dbReference type="EMBL" id="OU503040">
    <property type="protein sequence ID" value="CAI9761573.1"/>
    <property type="molecule type" value="Genomic_DNA"/>
</dbReference>
<dbReference type="Pfam" id="PF01936">
    <property type="entry name" value="NYN"/>
    <property type="match status" value="1"/>
</dbReference>
<dbReference type="PROSITE" id="PS00028">
    <property type="entry name" value="ZINC_FINGER_C2H2_1"/>
    <property type="match status" value="1"/>
</dbReference>